<organism evidence="4 5">
    <name type="scientific">Salarias fasciatus</name>
    <name type="common">Jewelled blenny</name>
    <name type="synonym">Blennius fasciatus</name>
    <dbReference type="NCBI Taxonomy" id="181472"/>
    <lineage>
        <taxon>Eukaryota</taxon>
        <taxon>Metazoa</taxon>
        <taxon>Chordata</taxon>
        <taxon>Craniata</taxon>
        <taxon>Vertebrata</taxon>
        <taxon>Euteleostomi</taxon>
        <taxon>Actinopterygii</taxon>
        <taxon>Neopterygii</taxon>
        <taxon>Teleostei</taxon>
        <taxon>Neoteleostei</taxon>
        <taxon>Acanthomorphata</taxon>
        <taxon>Ovalentaria</taxon>
        <taxon>Blenniimorphae</taxon>
        <taxon>Blenniiformes</taxon>
        <taxon>Blennioidei</taxon>
        <taxon>Blenniidae</taxon>
        <taxon>Salariinae</taxon>
        <taxon>Salarias</taxon>
    </lineage>
</organism>
<dbReference type="Proteomes" id="UP000472267">
    <property type="component" value="Chromosome 17"/>
</dbReference>
<evidence type="ECO:0000259" key="3">
    <source>
        <dbReference type="Pfam" id="PF13843"/>
    </source>
</evidence>
<dbReference type="PANTHER" id="PTHR46599">
    <property type="entry name" value="PIGGYBAC TRANSPOSABLE ELEMENT-DERIVED PROTEIN 4"/>
    <property type="match status" value="1"/>
</dbReference>
<dbReference type="OMA" id="CMSEDSE"/>
<feature type="region of interest" description="Disordered" evidence="1">
    <location>
        <begin position="1"/>
        <end position="125"/>
    </location>
</feature>
<feature type="domain" description="PiggyBac transposable element-derived protein 4 C-terminal zinc-finger" evidence="2">
    <location>
        <begin position="569"/>
        <end position="612"/>
    </location>
</feature>
<dbReference type="OrthoDB" id="118105at2759"/>
<feature type="compositionally biased region" description="Basic residues" evidence="1">
    <location>
        <begin position="51"/>
        <end position="60"/>
    </location>
</feature>
<evidence type="ECO:0000313" key="4">
    <source>
        <dbReference type="Ensembl" id="ENSSFAP00005021801.1"/>
    </source>
</evidence>
<dbReference type="RefSeq" id="XP_029969463.1">
    <property type="nucleotide sequence ID" value="XM_030113603.1"/>
</dbReference>
<feature type="compositionally biased region" description="Polar residues" evidence="1">
    <location>
        <begin position="83"/>
        <end position="103"/>
    </location>
</feature>
<reference evidence="4" key="1">
    <citation type="submission" date="2019-06" db="EMBL/GenBank/DDBJ databases">
        <authorList>
            <consortium name="Wellcome Sanger Institute Data Sharing"/>
        </authorList>
    </citation>
    <scope>NUCLEOTIDE SEQUENCE [LARGE SCALE GENOMIC DNA]</scope>
</reference>
<reference evidence="4" key="3">
    <citation type="submission" date="2025-09" db="UniProtKB">
        <authorList>
            <consortium name="Ensembl"/>
        </authorList>
    </citation>
    <scope>IDENTIFICATION</scope>
</reference>
<evidence type="ECO:0000256" key="1">
    <source>
        <dbReference type="SAM" id="MobiDB-lite"/>
    </source>
</evidence>
<dbReference type="InterPro" id="IPR032718">
    <property type="entry name" value="PGBD4_Znf_C"/>
</dbReference>
<dbReference type="Ensembl" id="ENSSFAT00005022722.1">
    <property type="protein sequence ID" value="ENSSFAP00005021801.1"/>
    <property type="gene ID" value="ENSSFAG00005011368.1"/>
</dbReference>
<name>A0A672GSS6_SALFA</name>
<feature type="compositionally biased region" description="Basic and acidic residues" evidence="1">
    <location>
        <begin position="104"/>
        <end position="115"/>
    </location>
</feature>
<feature type="domain" description="PiggyBac transposable element-derived protein" evidence="3">
    <location>
        <begin position="138"/>
        <end position="509"/>
    </location>
</feature>
<dbReference type="InterPro" id="IPR029526">
    <property type="entry name" value="PGBD"/>
</dbReference>
<dbReference type="PANTHER" id="PTHR46599:SF3">
    <property type="entry name" value="PIGGYBAC TRANSPOSABLE ELEMENT-DERIVED PROTEIN 4"/>
    <property type="match status" value="1"/>
</dbReference>
<proteinExistence type="predicted"/>
<dbReference type="InParanoid" id="A0A672GSS6"/>
<gene>
    <name evidence="4" type="primary">LOC115404322</name>
</gene>
<sequence>MEEEEGNSICMQYSSSEDEDLLFPDNPIEDVDYTAPLSFSESDEEYELPKKTPRKKRGRRTAPGESQPSAPPPTTEKRRRSSLENSTAATQPTEKPSAPTGSETRWRDRDEEDSKPVPFRFVPARTPGPTFPTTTAWSPLSLFQLFFSASVVQKIIDNTNKNAVRRKNAGLKYKWEELTMKEFYVFMAILLFTSLVSVHHRSDYWRKKWPYNFSFPGDHMTRDRFEAIMCSLHLSDPKEDEENEEKKHTAEYDRLFKLKPLYTEIVNACKAHFHPYQNISIDERMVGSKARISIKQYMKNKPTKWGYKLFVLADSVTGYTWNFFIYTGKSESSTPHGLSYSSVMDLMPFSALGSGYTLYTDNFYTSPALFTDLLAKKIGSCGTIRQNRIGLPQTLTNDLPKTAERGDIRWVRNGQLLYVKWMDTRQVAMCSTVHQAYSGQTVTRKLKEAGVWTNKVIPVPDSIKDYNCYMGGVDLSDALIKSYSIHNKAIQWYKTFFFHFVDIATVNSYLLHKEVLKLQRDPSQTQPLTHKLFKEKLAQEMLEFAVGLAAPPPPSTSCMPLFNDSQEGRARRYCKRCHDTGTPRVKTAVVCRKCQVPLCLTSKRNCFQLWHDGQ</sequence>
<protein>
    <submittedName>
        <fullName evidence="4">PiggyBac transposable element-derived protein 4-like</fullName>
    </submittedName>
</protein>
<feature type="compositionally biased region" description="Acidic residues" evidence="1">
    <location>
        <begin position="16"/>
        <end position="32"/>
    </location>
</feature>
<keyword evidence="5" id="KW-1185">Reference proteome</keyword>
<dbReference type="Pfam" id="PF13842">
    <property type="entry name" value="zf-Tnp_2"/>
    <property type="match status" value="1"/>
</dbReference>
<evidence type="ECO:0000313" key="5">
    <source>
        <dbReference type="Proteomes" id="UP000472267"/>
    </source>
</evidence>
<dbReference type="Pfam" id="PF13843">
    <property type="entry name" value="DDE_Tnp_1_7"/>
    <property type="match status" value="1"/>
</dbReference>
<dbReference type="GeneID" id="115404322"/>
<accession>A0A672GSS6</accession>
<dbReference type="AlphaFoldDB" id="A0A672GSS6"/>
<reference evidence="4" key="2">
    <citation type="submission" date="2025-08" db="UniProtKB">
        <authorList>
            <consortium name="Ensembl"/>
        </authorList>
    </citation>
    <scope>IDENTIFICATION</scope>
</reference>
<evidence type="ECO:0000259" key="2">
    <source>
        <dbReference type="Pfam" id="PF13842"/>
    </source>
</evidence>